<feature type="domain" description="MbtH-like" evidence="1">
    <location>
        <begin position="1"/>
        <end position="51"/>
    </location>
</feature>
<accession>A0A7L6B412</accession>
<dbReference type="PANTHER" id="PTHR38444:SF1">
    <property type="entry name" value="ENTEROBACTIN BIOSYNTHESIS PROTEIN YBDZ"/>
    <property type="match status" value="1"/>
</dbReference>
<name>A0A7L6B412_9ACTN</name>
<sequence length="192" mass="20548">MTSAIDHDAYQVVRNDEEQYSVWPARLEPPQGWYHTGFVGAREDCLAHIDQAWTDMRPLSLRRALAERAAEGSAAAPAPAPVVAGDDGPDLVTRLCAGDHPVELVLRPSPSPERLREALVAGYVHLRFPQTDGGAELGVSLTGGLDGPRADLDAGADSLTLDGELTLDFVDVSCAATVDVATLTGRARLRRR</sequence>
<reference evidence="2 3" key="1">
    <citation type="submission" date="2020-07" db="EMBL/GenBank/DDBJ databases">
        <title>A new Micromonospora strain with potent antibiotic activity isolated from the microbiome of a mid-Atlantic deep-sea sponge.</title>
        <authorList>
            <person name="Back C.R."/>
            <person name="Stennett H.L."/>
            <person name="Williams S.E."/>
            <person name="Wang L."/>
            <person name="Ojeda Gomez J."/>
            <person name="Abdulle O.M."/>
            <person name="Duffy T."/>
            <person name="Hendry K.R."/>
            <person name="Powell D."/>
            <person name="Stach J.E."/>
            <person name="Essex-Lopresti A.E."/>
            <person name="Willis C.L."/>
            <person name="Curnow P."/>
            <person name="Race P.R."/>
        </authorList>
    </citation>
    <scope>NUCLEOTIDE SEQUENCE [LARGE SCALE GENOMIC DNA]</scope>
    <source>
        <strain evidence="2 3">28ISP2-46</strain>
    </source>
</reference>
<organism evidence="2 3">
    <name type="scientific">Micromonospora robiginosa</name>
    <dbReference type="NCBI Taxonomy" id="2749844"/>
    <lineage>
        <taxon>Bacteria</taxon>
        <taxon>Bacillati</taxon>
        <taxon>Actinomycetota</taxon>
        <taxon>Actinomycetes</taxon>
        <taxon>Micromonosporales</taxon>
        <taxon>Micromonosporaceae</taxon>
        <taxon>Micromonospora</taxon>
    </lineage>
</organism>
<evidence type="ECO:0000259" key="1">
    <source>
        <dbReference type="SMART" id="SM00923"/>
    </source>
</evidence>
<dbReference type="Gene3D" id="3.90.820.10">
    <property type="entry name" value="Structural Genomics, Unknown Function 30-nov-00 1gh9 Mol_id"/>
    <property type="match status" value="1"/>
</dbReference>
<keyword evidence="3" id="KW-1185">Reference proteome</keyword>
<proteinExistence type="predicted"/>
<evidence type="ECO:0000313" key="2">
    <source>
        <dbReference type="EMBL" id="QLQ36676.1"/>
    </source>
</evidence>
<gene>
    <name evidence="2" type="ORF">H1D33_25990</name>
</gene>
<protein>
    <submittedName>
        <fullName evidence="2">MbtH family NRPS accessory protein</fullName>
    </submittedName>
</protein>
<dbReference type="Proteomes" id="UP000510844">
    <property type="component" value="Chromosome"/>
</dbReference>
<dbReference type="GO" id="GO:0005829">
    <property type="term" value="C:cytosol"/>
    <property type="evidence" value="ECO:0007669"/>
    <property type="project" value="TreeGrafter"/>
</dbReference>
<dbReference type="Pfam" id="PF03621">
    <property type="entry name" value="MbtH"/>
    <property type="match status" value="1"/>
</dbReference>
<dbReference type="InterPro" id="IPR038020">
    <property type="entry name" value="MbtH-like_sf"/>
</dbReference>
<dbReference type="PANTHER" id="PTHR38444">
    <property type="entry name" value="ENTEROBACTIN BIOSYNTHESIS PROTEIN YBDZ"/>
    <property type="match status" value="1"/>
</dbReference>
<dbReference type="AlphaFoldDB" id="A0A7L6B412"/>
<evidence type="ECO:0000313" key="3">
    <source>
        <dbReference type="Proteomes" id="UP000510844"/>
    </source>
</evidence>
<dbReference type="SUPFAM" id="SSF160582">
    <property type="entry name" value="MbtH-like"/>
    <property type="match status" value="1"/>
</dbReference>
<dbReference type="InterPro" id="IPR037407">
    <property type="entry name" value="MLP_fam"/>
</dbReference>
<dbReference type="InterPro" id="IPR005153">
    <property type="entry name" value="MbtH-like_dom"/>
</dbReference>
<dbReference type="GO" id="GO:0019290">
    <property type="term" value="P:siderophore biosynthetic process"/>
    <property type="evidence" value="ECO:0007669"/>
    <property type="project" value="TreeGrafter"/>
</dbReference>
<reference evidence="3" key="2">
    <citation type="journal article" date="2021" name="Mar. Drugs">
        <title>A New Micromonospora Strain with Antibiotic Activity Isolated from the Microbiome of a Mid-Atlantic Deep-Sea Sponge.</title>
        <authorList>
            <person name="Back C.R."/>
            <person name="Stennett H.L."/>
            <person name="Williams S.E."/>
            <person name="Wang L."/>
            <person name="Ojeda Gomez J."/>
            <person name="Abdulle O.M."/>
            <person name="Duffy T."/>
            <person name="Neal C."/>
            <person name="Mantell J."/>
            <person name="Jepson M.A."/>
            <person name="Hendry K.R."/>
            <person name="Powell D."/>
            <person name="Stach J.E.M."/>
            <person name="Essex-Lopresti A.E."/>
            <person name="Willis C.L."/>
            <person name="Curnow P."/>
            <person name="Race P.R."/>
        </authorList>
    </citation>
    <scope>NUCLEOTIDE SEQUENCE [LARGE SCALE GENOMIC DNA]</scope>
    <source>
        <strain evidence="3">28ISP2-46</strain>
    </source>
</reference>
<dbReference type="EMBL" id="CP059322">
    <property type="protein sequence ID" value="QLQ36676.1"/>
    <property type="molecule type" value="Genomic_DNA"/>
</dbReference>
<dbReference type="SMART" id="SM00923">
    <property type="entry name" value="MbtH"/>
    <property type="match status" value="1"/>
</dbReference>